<dbReference type="RefSeq" id="WP_145061214.1">
    <property type="nucleotide sequence ID" value="NZ_CP036287.1"/>
</dbReference>
<dbReference type="GO" id="GO:0006935">
    <property type="term" value="P:chemotaxis"/>
    <property type="evidence" value="ECO:0007669"/>
    <property type="project" value="UniProtKB-KW"/>
</dbReference>
<reference evidence="2 3" key="1">
    <citation type="submission" date="2019-02" db="EMBL/GenBank/DDBJ databases">
        <title>Deep-cultivation of Planctomycetes and their phenomic and genomic characterization uncovers novel biology.</title>
        <authorList>
            <person name="Wiegand S."/>
            <person name="Jogler M."/>
            <person name="Boedeker C."/>
            <person name="Pinto D."/>
            <person name="Vollmers J."/>
            <person name="Rivas-Marin E."/>
            <person name="Kohn T."/>
            <person name="Peeters S.H."/>
            <person name="Heuer A."/>
            <person name="Rast P."/>
            <person name="Oberbeckmann S."/>
            <person name="Bunk B."/>
            <person name="Jeske O."/>
            <person name="Meyerdierks A."/>
            <person name="Storesund J.E."/>
            <person name="Kallscheuer N."/>
            <person name="Luecker S."/>
            <person name="Lage O.M."/>
            <person name="Pohl T."/>
            <person name="Merkel B.J."/>
            <person name="Hornburger P."/>
            <person name="Mueller R.-W."/>
            <person name="Bruemmer F."/>
            <person name="Labrenz M."/>
            <person name="Spormann A.M."/>
            <person name="Op den Camp H."/>
            <person name="Overmann J."/>
            <person name="Amann R."/>
            <person name="Jetten M.S.M."/>
            <person name="Mascher T."/>
            <person name="Medema M.H."/>
            <person name="Devos D.P."/>
            <person name="Kaster A.-K."/>
            <person name="Ovreas L."/>
            <person name="Rohde M."/>
            <person name="Galperin M.Y."/>
            <person name="Jogler C."/>
        </authorList>
    </citation>
    <scope>NUCLEOTIDE SEQUENCE [LARGE SCALE GENOMIC DNA]</scope>
    <source>
        <strain evidence="2 3">Pla133</strain>
    </source>
</reference>
<organism evidence="2 3">
    <name type="scientific">Engelhardtia mirabilis</name>
    <dbReference type="NCBI Taxonomy" id="2528011"/>
    <lineage>
        <taxon>Bacteria</taxon>
        <taxon>Pseudomonadati</taxon>
        <taxon>Planctomycetota</taxon>
        <taxon>Planctomycetia</taxon>
        <taxon>Planctomycetia incertae sedis</taxon>
        <taxon>Engelhardtia</taxon>
    </lineage>
</organism>
<accession>A0A518BDD7</accession>
<proteinExistence type="predicted"/>
<gene>
    <name evidence="2" type="ORF">Pla133_00640</name>
</gene>
<dbReference type="AlphaFoldDB" id="A0A518BDD7"/>
<dbReference type="SUPFAM" id="SSF103039">
    <property type="entry name" value="CheC-like"/>
    <property type="match status" value="1"/>
</dbReference>
<protein>
    <recommendedName>
        <fullName evidence="4">Chemotaxis phosphatase CheX-like domain-containing protein</fullName>
    </recommendedName>
</protein>
<dbReference type="Gene3D" id="3.40.1550.10">
    <property type="entry name" value="CheC-like"/>
    <property type="match status" value="1"/>
</dbReference>
<evidence type="ECO:0000313" key="2">
    <source>
        <dbReference type="EMBL" id="QDU65001.1"/>
    </source>
</evidence>
<keyword evidence="1" id="KW-0145">Chemotaxis</keyword>
<dbReference type="KEGG" id="pbap:Pla133_00640"/>
<dbReference type="InterPro" id="IPR028976">
    <property type="entry name" value="CheC-like_sf"/>
</dbReference>
<keyword evidence="3" id="KW-1185">Reference proteome</keyword>
<dbReference type="Proteomes" id="UP000316921">
    <property type="component" value="Chromosome"/>
</dbReference>
<sequence>MAKLEESTVSEASELETKLIGAIAHRVVDDLALVVDRSMTSEVLEVCRIDRRQAGQGQVHISFKLGFTAPSGSGHGCLLMPLPDAVALASHLMMEPDATVKERRGDTELDRSTRDAMIEVANFVGGATDAAMRTLSVSGLSARSEGCQGVRADVRPAFPYQEGSLLVLGQARFQLHTFDPFEVLIMLPVLAELD</sequence>
<evidence type="ECO:0008006" key="4">
    <source>
        <dbReference type="Google" id="ProtNLM"/>
    </source>
</evidence>
<dbReference type="EMBL" id="CP036287">
    <property type="protein sequence ID" value="QDU65001.1"/>
    <property type="molecule type" value="Genomic_DNA"/>
</dbReference>
<evidence type="ECO:0000256" key="1">
    <source>
        <dbReference type="ARBA" id="ARBA00022500"/>
    </source>
</evidence>
<evidence type="ECO:0000313" key="3">
    <source>
        <dbReference type="Proteomes" id="UP000316921"/>
    </source>
</evidence>
<name>A0A518BDD7_9BACT</name>